<comment type="caution">
    <text evidence="3">The sequence shown here is derived from an EMBL/GenBank/DDBJ whole genome shotgun (WGS) entry which is preliminary data.</text>
</comment>
<dbReference type="PROSITE" id="PS50878">
    <property type="entry name" value="RT_POL"/>
    <property type="match status" value="1"/>
</dbReference>
<keyword evidence="4" id="KW-1185">Reference proteome</keyword>
<dbReference type="Pfam" id="PF00078">
    <property type="entry name" value="RVT_1"/>
    <property type="match status" value="1"/>
</dbReference>
<dbReference type="AlphaFoldDB" id="A0A8S4G9A5"/>
<accession>A0A8S4G9A5</accession>
<evidence type="ECO:0000259" key="2">
    <source>
        <dbReference type="PROSITE" id="PS50878"/>
    </source>
</evidence>
<dbReference type="InterPro" id="IPR036691">
    <property type="entry name" value="Endo/exonu/phosph_ase_sf"/>
</dbReference>
<evidence type="ECO:0000313" key="4">
    <source>
        <dbReference type="Proteomes" id="UP000653454"/>
    </source>
</evidence>
<dbReference type="SUPFAM" id="SSF56672">
    <property type="entry name" value="DNA/RNA polymerases"/>
    <property type="match status" value="1"/>
</dbReference>
<dbReference type="Gene3D" id="3.60.10.10">
    <property type="entry name" value="Endonuclease/exonuclease/phosphatase"/>
    <property type="match status" value="1"/>
</dbReference>
<dbReference type="CDD" id="cd09076">
    <property type="entry name" value="L1-EN"/>
    <property type="match status" value="1"/>
</dbReference>
<feature type="compositionally biased region" description="Low complexity" evidence="1">
    <location>
        <begin position="44"/>
        <end position="56"/>
    </location>
</feature>
<dbReference type="GO" id="GO:0003824">
    <property type="term" value="F:catalytic activity"/>
    <property type="evidence" value="ECO:0007669"/>
    <property type="project" value="InterPro"/>
</dbReference>
<dbReference type="GO" id="GO:0071897">
    <property type="term" value="P:DNA biosynthetic process"/>
    <property type="evidence" value="ECO:0007669"/>
    <property type="project" value="UniProtKB-ARBA"/>
</dbReference>
<dbReference type="InterPro" id="IPR043502">
    <property type="entry name" value="DNA/RNA_pol_sf"/>
</dbReference>
<evidence type="ECO:0000313" key="3">
    <source>
        <dbReference type="EMBL" id="CAG9136434.1"/>
    </source>
</evidence>
<feature type="region of interest" description="Disordered" evidence="1">
    <location>
        <begin position="1"/>
        <end position="56"/>
    </location>
</feature>
<gene>
    <name evidence="3" type="ORF">PLXY2_LOCUS14670</name>
</gene>
<dbReference type="InterPro" id="IPR043128">
    <property type="entry name" value="Rev_trsase/Diguanyl_cyclase"/>
</dbReference>
<proteinExistence type="predicted"/>
<dbReference type="CDD" id="cd01650">
    <property type="entry name" value="RT_nLTR_like"/>
    <property type="match status" value="1"/>
</dbReference>
<dbReference type="Pfam" id="PF03372">
    <property type="entry name" value="Exo_endo_phos"/>
    <property type="match status" value="1"/>
</dbReference>
<dbReference type="SUPFAM" id="SSF56219">
    <property type="entry name" value="DNase I-like"/>
    <property type="match status" value="1"/>
</dbReference>
<dbReference type="EMBL" id="CAJHNJ030000140">
    <property type="protein sequence ID" value="CAG9136434.1"/>
    <property type="molecule type" value="Genomic_DNA"/>
</dbReference>
<dbReference type="PANTHER" id="PTHR47027:SF8">
    <property type="entry name" value="RIBONUCLEASE H"/>
    <property type="match status" value="1"/>
</dbReference>
<dbReference type="Proteomes" id="UP000653454">
    <property type="component" value="Unassembled WGS sequence"/>
</dbReference>
<feature type="compositionally biased region" description="Pro residues" evidence="1">
    <location>
        <begin position="1"/>
        <end position="10"/>
    </location>
</feature>
<evidence type="ECO:0000256" key="1">
    <source>
        <dbReference type="SAM" id="MobiDB-lite"/>
    </source>
</evidence>
<dbReference type="Gene3D" id="3.30.70.270">
    <property type="match status" value="1"/>
</dbReference>
<protein>
    <submittedName>
        <fullName evidence="3">(diamondback moth) hypothetical protein</fullName>
    </submittedName>
</protein>
<dbReference type="InterPro" id="IPR005135">
    <property type="entry name" value="Endo/exonuclease/phosphatase"/>
</dbReference>
<dbReference type="InterPro" id="IPR000477">
    <property type="entry name" value="RT_dom"/>
</dbReference>
<name>A0A8S4G9A5_PLUXY</name>
<dbReference type="PANTHER" id="PTHR47027">
    <property type="entry name" value="REVERSE TRANSCRIPTASE DOMAIN-CONTAINING PROTEIN"/>
    <property type="match status" value="1"/>
</dbReference>
<sequence>MNIQPQPRPLVPGGSCRPGHGGSRTSAGAGGAKNPRANQHDRQNTTTSASTRNNNTLNVLTYNARTLMMEERMVELKNALQTLNYDIIGLSEVRREGELTTETESDIFYYNGISGGQYGVGFLVAKKWKQNIEEFVGYSERIAVLKLKISQHHTATFIQTYAPTSSHSNEEIEDFYDLLNRAYDENKGTWTLVLGDFNAKIGIRNDSDNFDVLGPFGLGDRNERGSRLIQFAFGQRLSISNTFFYKKSQRRWTWVSPDGRTRNEIDFVLTSSKHIIKDISVINNINFSSDRRPLRAKINFNLKIHRAKCFANNIKRLDKLTLMSYQEQFNIELKNQFSILPDYEKGDVQTSYDNIVKSIKVACKNIKPKRQNSNKLSQDTMNLIKSREQLDKFSEGYRQLDRRVKRSIRRDLRAFNTKLVEIALLKHRSLRAAKHGNTTGKSWITSLKDKDGRKHTNRQKIVEICTSFYKDLYADTTRDANSNDEYTFRDNIPLITGYEVHVALKSMQYEKSPGEDGVTTESLKIGEPTLLPHLANLCNDILVSGKFPLKFCHSNIILLHKKGEKSDIGNYRPVSLTSHIYKLFIKIIHNRIRSLLDHHQPPEQAGFRPGYSTTDHLHTLNQIIEKTNEFNTPLYLAFIDYTKAFDSLHHQAIFSALANQKINPTYIELVGAIYRNSTANVKLERPGPAFPIEKGVKQGDPLSPNLFTSCLEEVFKKLTQSWENKGIDIGGHKLTNLRFADDIVLFSHSAPELQQMLRELSTASLEVGLMMNRSKTKVMTNSTKRRVEVDGQEIQYVNEYIYLGQIASFENRQDKEIDRRIENAWKSFWSMKSLMKGNLPLSLKRKLIDMCILPVLTYGAQTWSLTESQKSKLKVCQRAMERSILGVKRTDRIRNTDLRSKTQIADVGARTAKLKWDWAGHVCRMQPERWAKNATKWIPNNGRRRRGRPRKRWRDDLDNFNTEWCEQAQERDKWNVQGETFAQQWDNRG</sequence>
<organism evidence="3 4">
    <name type="scientific">Plutella xylostella</name>
    <name type="common">Diamondback moth</name>
    <name type="synonym">Plutella maculipennis</name>
    <dbReference type="NCBI Taxonomy" id="51655"/>
    <lineage>
        <taxon>Eukaryota</taxon>
        <taxon>Metazoa</taxon>
        <taxon>Ecdysozoa</taxon>
        <taxon>Arthropoda</taxon>
        <taxon>Hexapoda</taxon>
        <taxon>Insecta</taxon>
        <taxon>Pterygota</taxon>
        <taxon>Neoptera</taxon>
        <taxon>Endopterygota</taxon>
        <taxon>Lepidoptera</taxon>
        <taxon>Glossata</taxon>
        <taxon>Ditrysia</taxon>
        <taxon>Yponomeutoidea</taxon>
        <taxon>Plutellidae</taxon>
        <taxon>Plutella</taxon>
    </lineage>
</organism>
<feature type="domain" description="Reverse transcriptase" evidence="2">
    <location>
        <begin position="540"/>
        <end position="807"/>
    </location>
</feature>
<reference evidence="3" key="1">
    <citation type="submission" date="2020-11" db="EMBL/GenBank/DDBJ databases">
        <authorList>
            <person name="Whiteford S."/>
        </authorList>
    </citation>
    <scope>NUCLEOTIDE SEQUENCE</scope>
</reference>